<feature type="transmembrane region" description="Helical" evidence="5">
    <location>
        <begin position="199"/>
        <end position="221"/>
    </location>
</feature>
<keyword evidence="4 5" id="KW-0472">Membrane</keyword>
<sequence>MPVSLRLARAHLPFLDWPRLTAAQARQEILAGFTVALLVVPQSIAYATLAGMPAITGIYAALIPAFIALLFCRSQRLGVGPTALTSMLIAASLAPLAQPGSANWVNLALWLALLSGLMQLAMGVLRAGWLMNLIASPVMMAFTQASALLIVWSQVRPLVGWTPPPNGQPFWTGAHWQACAMGLASLVLMVVLRRLAPRLPAILAAVVLAGLASWALGFEQLGGEVVGPVPSGFPALALPHWPGWTELGTLIVPAAVIALVSLLETASSARVDNQDKGLPWDQDQDMIGQGLSKIAAAFSGSFATSTSFSRSALNLAAGAQTAWANAVCIAGVALTLLLLTPLLAPVPQATLAAIVVITVVNLLKPSQWRALWRISRTEALTAAVTFVVTLITAPRIYWGVVAGIVLTLTHLLYWRLHPRIIEVGMHPDGSLRDRHLWHLPPLAPHVLALRMDAPLDFSTAPAFEKGALDALRRAPHTRHFFLFAQPINRVDASGVEAFARVLADLRRQGITLHLVGLKLPAQRLQQADPTGRELVQYRTEAEALHAISRLPGDHEPPAWGDHI</sequence>
<evidence type="ECO:0000256" key="2">
    <source>
        <dbReference type="ARBA" id="ARBA00022692"/>
    </source>
</evidence>
<feature type="transmembrane region" description="Helical" evidence="5">
    <location>
        <begin position="29"/>
        <end position="48"/>
    </location>
</feature>
<comment type="subcellular location">
    <subcellularLocation>
        <location evidence="1">Membrane</location>
        <topology evidence="1">Multi-pass membrane protein</topology>
    </subcellularLocation>
</comment>
<name>A0A1Y0EPM8_9BURK</name>
<keyword evidence="2 5" id="KW-0812">Transmembrane</keyword>
<accession>A0A1Y0EPM8</accession>
<feature type="transmembrane region" description="Helical" evidence="5">
    <location>
        <begin position="322"/>
        <end position="340"/>
    </location>
</feature>
<dbReference type="OrthoDB" id="9769739at2"/>
<feature type="transmembrane region" description="Helical" evidence="5">
    <location>
        <begin position="241"/>
        <end position="263"/>
    </location>
</feature>
<feature type="transmembrane region" description="Helical" evidence="5">
    <location>
        <begin position="104"/>
        <end position="125"/>
    </location>
</feature>
<gene>
    <name evidence="7" type="ORF">CCO03_13700</name>
</gene>
<feature type="transmembrane region" description="Helical" evidence="5">
    <location>
        <begin position="54"/>
        <end position="72"/>
    </location>
</feature>
<evidence type="ECO:0000256" key="1">
    <source>
        <dbReference type="ARBA" id="ARBA00004141"/>
    </source>
</evidence>
<dbReference type="Gene3D" id="3.30.750.24">
    <property type="entry name" value="STAS domain"/>
    <property type="match status" value="1"/>
</dbReference>
<reference evidence="7 8" key="1">
    <citation type="submission" date="2017-05" db="EMBL/GenBank/DDBJ databases">
        <authorList>
            <person name="Song R."/>
            <person name="Chenine A.L."/>
            <person name="Ruprecht R.M."/>
        </authorList>
    </citation>
    <scope>NUCLEOTIDE SEQUENCE [LARGE SCALE GENOMIC DNA]</scope>
    <source>
        <strain evidence="7 8">DSM 26136</strain>
    </source>
</reference>
<dbReference type="InterPro" id="IPR001902">
    <property type="entry name" value="SLC26A/SulP_fam"/>
</dbReference>
<evidence type="ECO:0000256" key="3">
    <source>
        <dbReference type="ARBA" id="ARBA00022989"/>
    </source>
</evidence>
<evidence type="ECO:0000259" key="6">
    <source>
        <dbReference type="PROSITE" id="PS50801"/>
    </source>
</evidence>
<evidence type="ECO:0000313" key="8">
    <source>
        <dbReference type="Proteomes" id="UP000196138"/>
    </source>
</evidence>
<dbReference type="SUPFAM" id="SSF52091">
    <property type="entry name" value="SpoIIaa-like"/>
    <property type="match status" value="1"/>
</dbReference>
<feature type="transmembrane region" description="Helical" evidence="5">
    <location>
        <begin position="174"/>
        <end position="192"/>
    </location>
</feature>
<feature type="domain" description="STAS" evidence="6">
    <location>
        <begin position="444"/>
        <end position="518"/>
    </location>
</feature>
<evidence type="ECO:0000256" key="4">
    <source>
        <dbReference type="ARBA" id="ARBA00023136"/>
    </source>
</evidence>
<dbReference type="InterPro" id="IPR011547">
    <property type="entry name" value="SLC26A/SulP_dom"/>
</dbReference>
<dbReference type="InterPro" id="IPR036513">
    <property type="entry name" value="STAS_dom_sf"/>
</dbReference>
<keyword evidence="8" id="KW-1185">Reference proteome</keyword>
<dbReference type="EMBL" id="CP021455">
    <property type="protein sequence ID" value="ARU05597.1"/>
    <property type="molecule type" value="Genomic_DNA"/>
</dbReference>
<feature type="transmembrane region" description="Helical" evidence="5">
    <location>
        <begin position="132"/>
        <end position="154"/>
    </location>
</feature>
<dbReference type="PROSITE" id="PS50801">
    <property type="entry name" value="STAS"/>
    <property type="match status" value="1"/>
</dbReference>
<dbReference type="Pfam" id="PF01740">
    <property type="entry name" value="STAS"/>
    <property type="match status" value="1"/>
</dbReference>
<dbReference type="PANTHER" id="PTHR11814">
    <property type="entry name" value="SULFATE TRANSPORTER"/>
    <property type="match status" value="1"/>
</dbReference>
<dbReference type="GO" id="GO:0055085">
    <property type="term" value="P:transmembrane transport"/>
    <property type="evidence" value="ECO:0007669"/>
    <property type="project" value="InterPro"/>
</dbReference>
<organism evidence="7 8">
    <name type="scientific">Comamonas serinivorans</name>
    <dbReference type="NCBI Taxonomy" id="1082851"/>
    <lineage>
        <taxon>Bacteria</taxon>
        <taxon>Pseudomonadati</taxon>
        <taxon>Pseudomonadota</taxon>
        <taxon>Betaproteobacteria</taxon>
        <taxon>Burkholderiales</taxon>
        <taxon>Comamonadaceae</taxon>
        <taxon>Comamonas</taxon>
    </lineage>
</organism>
<dbReference type="Proteomes" id="UP000196138">
    <property type="component" value="Chromosome"/>
</dbReference>
<protein>
    <submittedName>
        <fullName evidence="7">Sodium-independent anion transporter</fullName>
    </submittedName>
</protein>
<proteinExistence type="predicted"/>
<dbReference type="AlphaFoldDB" id="A0A1Y0EPM8"/>
<evidence type="ECO:0000313" key="7">
    <source>
        <dbReference type="EMBL" id="ARU05597.1"/>
    </source>
</evidence>
<dbReference type="KEGG" id="cser:CCO03_13700"/>
<dbReference type="InterPro" id="IPR002645">
    <property type="entry name" value="STAS_dom"/>
</dbReference>
<keyword evidence="3 5" id="KW-1133">Transmembrane helix</keyword>
<dbReference type="CDD" id="cd07042">
    <property type="entry name" value="STAS_SulP_like_sulfate_transporter"/>
    <property type="match status" value="1"/>
</dbReference>
<feature type="transmembrane region" description="Helical" evidence="5">
    <location>
        <begin position="79"/>
        <end position="98"/>
    </location>
</feature>
<dbReference type="GO" id="GO:0016020">
    <property type="term" value="C:membrane"/>
    <property type="evidence" value="ECO:0007669"/>
    <property type="project" value="UniProtKB-SubCell"/>
</dbReference>
<feature type="transmembrane region" description="Helical" evidence="5">
    <location>
        <begin position="346"/>
        <end position="363"/>
    </location>
</feature>
<evidence type="ECO:0000256" key="5">
    <source>
        <dbReference type="SAM" id="Phobius"/>
    </source>
</evidence>
<dbReference type="Pfam" id="PF00916">
    <property type="entry name" value="Sulfate_transp"/>
    <property type="match status" value="1"/>
</dbReference>
<dbReference type="RefSeq" id="WP_087281922.1">
    <property type="nucleotide sequence ID" value="NZ_CP021455.1"/>
</dbReference>